<dbReference type="SUPFAM" id="SSF54593">
    <property type="entry name" value="Glyoxalase/Bleomycin resistance protein/Dihydroxybiphenyl dioxygenase"/>
    <property type="match status" value="2"/>
</dbReference>
<gene>
    <name evidence="2" type="ORF">ACFQS8_14280</name>
</gene>
<keyword evidence="3" id="KW-1185">Reference proteome</keyword>
<evidence type="ECO:0000313" key="2">
    <source>
        <dbReference type="EMBL" id="MFC7292796.1"/>
    </source>
</evidence>
<dbReference type="InterPro" id="IPR004360">
    <property type="entry name" value="Glyas_Fos-R_dOase_dom"/>
</dbReference>
<dbReference type="PROSITE" id="PS51819">
    <property type="entry name" value="VOC"/>
    <property type="match status" value="1"/>
</dbReference>
<dbReference type="EMBL" id="JBHTBR010000005">
    <property type="protein sequence ID" value="MFC7292796.1"/>
    <property type="molecule type" value="Genomic_DNA"/>
</dbReference>
<name>A0ABW2IPH0_9PROT</name>
<accession>A0ABW2IPH0</accession>
<feature type="domain" description="VOC" evidence="1">
    <location>
        <begin position="185"/>
        <end position="340"/>
    </location>
</feature>
<evidence type="ECO:0000259" key="1">
    <source>
        <dbReference type="PROSITE" id="PS51819"/>
    </source>
</evidence>
<comment type="caution">
    <text evidence="2">The sequence shown here is derived from an EMBL/GenBank/DDBJ whole genome shotgun (WGS) entry which is preliminary data.</text>
</comment>
<evidence type="ECO:0000313" key="3">
    <source>
        <dbReference type="Proteomes" id="UP001596492"/>
    </source>
</evidence>
<sequence>MSSKPEIRGLYESCIGVPNLIDAIRFWGQFGYKIVGRGELSQEKAASLYNVDSNLQSVRLRHQNADHSFIRLMQWDTPKNYGIGPTSTFRQDGGRWGVFLTQSILNILNHVEDAIAQGEPWNTIFPHWLQVYAMDKGEPFFDPPLGVREGIACHPFWRLAIFERYNYEKKTYGNIDETSFMKASQFTHHGILVRADSADALKFYDQTLGLMRQKEQTLGGKPTCSSGNKETFALSDDEIYHIHDFDDPRSSLEISGHLSGRLKIVRMETTSDMPDVYEKSSPGALGMSLYTYQVRDIEEYRKRVIDGGATKVSNIQDNEFGTPSITFTAPDGNIWNLVGDL</sequence>
<dbReference type="Gene3D" id="3.10.180.10">
    <property type="entry name" value="2,3-Dihydroxybiphenyl 1,2-Dioxygenase, domain 1"/>
    <property type="match status" value="2"/>
</dbReference>
<dbReference type="Pfam" id="PF00903">
    <property type="entry name" value="Glyoxalase"/>
    <property type="match status" value="1"/>
</dbReference>
<protein>
    <submittedName>
        <fullName evidence="2">VOC family protein</fullName>
    </submittedName>
</protein>
<dbReference type="InterPro" id="IPR037523">
    <property type="entry name" value="VOC_core"/>
</dbReference>
<proteinExistence type="predicted"/>
<dbReference type="Proteomes" id="UP001596492">
    <property type="component" value="Unassembled WGS sequence"/>
</dbReference>
<organism evidence="2 3">
    <name type="scientific">Hirschia litorea</name>
    <dbReference type="NCBI Taxonomy" id="1199156"/>
    <lineage>
        <taxon>Bacteria</taxon>
        <taxon>Pseudomonadati</taxon>
        <taxon>Pseudomonadota</taxon>
        <taxon>Alphaproteobacteria</taxon>
        <taxon>Hyphomonadales</taxon>
        <taxon>Hyphomonadaceae</taxon>
        <taxon>Hirschia</taxon>
    </lineage>
</organism>
<reference evidence="3" key="1">
    <citation type="journal article" date="2019" name="Int. J. Syst. Evol. Microbiol.">
        <title>The Global Catalogue of Microorganisms (GCM) 10K type strain sequencing project: providing services to taxonomists for standard genome sequencing and annotation.</title>
        <authorList>
            <consortium name="The Broad Institute Genomics Platform"/>
            <consortium name="The Broad Institute Genome Sequencing Center for Infectious Disease"/>
            <person name="Wu L."/>
            <person name="Ma J."/>
        </authorList>
    </citation>
    <scope>NUCLEOTIDE SEQUENCE [LARGE SCALE GENOMIC DNA]</scope>
    <source>
        <strain evidence="3">CCUG 51308</strain>
    </source>
</reference>
<dbReference type="RefSeq" id="WP_382168524.1">
    <property type="nucleotide sequence ID" value="NZ_JBHTBR010000005.1"/>
</dbReference>
<dbReference type="InterPro" id="IPR029068">
    <property type="entry name" value="Glyas_Bleomycin-R_OHBP_Dase"/>
</dbReference>